<evidence type="ECO:0000259" key="1">
    <source>
        <dbReference type="PROSITE" id="PS50878"/>
    </source>
</evidence>
<feature type="domain" description="Reverse transcriptase" evidence="1">
    <location>
        <begin position="1"/>
        <end position="134"/>
    </location>
</feature>
<keyword evidence="3" id="KW-1185">Reference proteome</keyword>
<protein>
    <recommendedName>
        <fullName evidence="1">Reverse transcriptase domain-containing protein</fullName>
    </recommendedName>
</protein>
<reference evidence="2" key="1">
    <citation type="submission" date="2018-11" db="EMBL/GenBank/DDBJ databases">
        <authorList>
            <consortium name="Pathogen Informatics"/>
        </authorList>
    </citation>
    <scope>NUCLEOTIDE SEQUENCE</scope>
</reference>
<dbReference type="PROSITE" id="PS50878">
    <property type="entry name" value="RT_POL"/>
    <property type="match status" value="1"/>
</dbReference>
<name>A0A448X1R1_9PLAT</name>
<dbReference type="Proteomes" id="UP000784294">
    <property type="component" value="Unassembled WGS sequence"/>
</dbReference>
<proteinExistence type="predicted"/>
<dbReference type="EMBL" id="CAAALY010075389">
    <property type="protein sequence ID" value="VEL25650.1"/>
    <property type="molecule type" value="Genomic_DNA"/>
</dbReference>
<dbReference type="PANTHER" id="PTHR21301:SF10">
    <property type="entry name" value="REVERSE TRANSCRIPTASE DOMAIN-CONTAINING PROTEIN"/>
    <property type="match status" value="1"/>
</dbReference>
<dbReference type="InterPro" id="IPR043502">
    <property type="entry name" value="DNA/RNA_pol_sf"/>
</dbReference>
<organism evidence="2 3">
    <name type="scientific">Protopolystoma xenopodis</name>
    <dbReference type="NCBI Taxonomy" id="117903"/>
    <lineage>
        <taxon>Eukaryota</taxon>
        <taxon>Metazoa</taxon>
        <taxon>Spiralia</taxon>
        <taxon>Lophotrochozoa</taxon>
        <taxon>Platyhelminthes</taxon>
        <taxon>Monogenea</taxon>
        <taxon>Polyopisthocotylea</taxon>
        <taxon>Polystomatidea</taxon>
        <taxon>Polystomatidae</taxon>
        <taxon>Protopolystoma</taxon>
    </lineage>
</organism>
<gene>
    <name evidence="2" type="ORF">PXEA_LOCUS19090</name>
</gene>
<dbReference type="OrthoDB" id="10018421at2759"/>
<dbReference type="CDD" id="cd00304">
    <property type="entry name" value="RT_like"/>
    <property type="match status" value="1"/>
</dbReference>
<dbReference type="InterPro" id="IPR000477">
    <property type="entry name" value="RT_dom"/>
</dbReference>
<evidence type="ECO:0000313" key="3">
    <source>
        <dbReference type="Proteomes" id="UP000784294"/>
    </source>
</evidence>
<dbReference type="PANTHER" id="PTHR21301">
    <property type="entry name" value="REVERSE TRANSCRIPTASE"/>
    <property type="match status" value="1"/>
</dbReference>
<dbReference type="AlphaFoldDB" id="A0A448X1R1"/>
<comment type="caution">
    <text evidence="2">The sequence shown here is derived from an EMBL/GenBank/DDBJ whole genome shotgun (WGS) entry which is preliminary data.</text>
</comment>
<evidence type="ECO:0000313" key="2">
    <source>
        <dbReference type="EMBL" id="VEL25650.1"/>
    </source>
</evidence>
<dbReference type="SUPFAM" id="SSF56672">
    <property type="entry name" value="DNA/RNA polymerases"/>
    <property type="match status" value="1"/>
</dbReference>
<accession>A0A448X1R1</accession>
<sequence length="137" mass="16574">MEILEREEDILEAERIRKESLIRLINLKYFTFNGIIYEQIFGLPMGPPLSPLLANVYMDMLEKEFEKSPLQPRVLMRYLDYYFAFWSNGKENLSEFFNFIQQLDKRIKFTMEVEEDERLPFLDIEVMRSKGTLMKRL</sequence>